<evidence type="ECO:0000256" key="1">
    <source>
        <dbReference type="SAM" id="MobiDB-lite"/>
    </source>
</evidence>
<evidence type="ECO:0000259" key="2">
    <source>
        <dbReference type="Pfam" id="PF00498"/>
    </source>
</evidence>
<dbReference type="InParanoid" id="J4GRY3"/>
<dbReference type="GeneID" id="24098731"/>
<dbReference type="Gene3D" id="2.60.200.20">
    <property type="match status" value="1"/>
</dbReference>
<gene>
    <name evidence="3" type="ORF">FIBRA_05969</name>
</gene>
<dbReference type="HOGENOM" id="CLU_1510635_0_0_1"/>
<proteinExistence type="predicted"/>
<evidence type="ECO:0000313" key="4">
    <source>
        <dbReference type="Proteomes" id="UP000006352"/>
    </source>
</evidence>
<dbReference type="InterPro" id="IPR008984">
    <property type="entry name" value="SMAD_FHA_dom_sf"/>
</dbReference>
<dbReference type="CDD" id="cd00060">
    <property type="entry name" value="FHA"/>
    <property type="match status" value="1"/>
</dbReference>
<organism evidence="3 4">
    <name type="scientific">Fibroporia radiculosa</name>
    <dbReference type="NCBI Taxonomy" id="599839"/>
    <lineage>
        <taxon>Eukaryota</taxon>
        <taxon>Fungi</taxon>
        <taxon>Dikarya</taxon>
        <taxon>Basidiomycota</taxon>
        <taxon>Agaricomycotina</taxon>
        <taxon>Agaricomycetes</taxon>
        <taxon>Polyporales</taxon>
        <taxon>Fibroporiaceae</taxon>
        <taxon>Fibroporia</taxon>
    </lineage>
</organism>
<dbReference type="RefSeq" id="XP_012183103.1">
    <property type="nucleotide sequence ID" value="XM_012327713.1"/>
</dbReference>
<protein>
    <recommendedName>
        <fullName evidence="2">FHA domain-containing protein</fullName>
    </recommendedName>
</protein>
<dbReference type="OrthoDB" id="436852at2759"/>
<feature type="domain" description="FHA" evidence="2">
    <location>
        <begin position="90"/>
        <end position="165"/>
    </location>
</feature>
<accession>J4GRY3</accession>
<reference evidence="3 4" key="1">
    <citation type="journal article" date="2012" name="Appl. Environ. Microbiol.">
        <title>Short-read sequencing for genomic analysis of the brown rot fungus Fibroporia radiculosa.</title>
        <authorList>
            <person name="Tang J.D."/>
            <person name="Perkins A.D."/>
            <person name="Sonstegard T.S."/>
            <person name="Schroeder S.G."/>
            <person name="Burgess S.C."/>
            <person name="Diehl S.V."/>
        </authorList>
    </citation>
    <scope>NUCLEOTIDE SEQUENCE [LARGE SCALE GENOMIC DNA]</scope>
    <source>
        <strain evidence="3 4">TFFH 294</strain>
    </source>
</reference>
<dbReference type="EMBL" id="HE797130">
    <property type="protein sequence ID" value="CCM03820.1"/>
    <property type="molecule type" value="Genomic_DNA"/>
</dbReference>
<dbReference type="AlphaFoldDB" id="J4GRY3"/>
<feature type="region of interest" description="Disordered" evidence="1">
    <location>
        <begin position="28"/>
        <end position="48"/>
    </location>
</feature>
<dbReference type="SUPFAM" id="SSF49879">
    <property type="entry name" value="SMAD/FHA domain"/>
    <property type="match status" value="1"/>
</dbReference>
<keyword evidence="4" id="KW-1185">Reference proteome</keyword>
<dbReference type="Pfam" id="PF00498">
    <property type="entry name" value="FHA"/>
    <property type="match status" value="1"/>
</dbReference>
<dbReference type="InterPro" id="IPR000253">
    <property type="entry name" value="FHA_dom"/>
</dbReference>
<dbReference type="Proteomes" id="UP000006352">
    <property type="component" value="Unassembled WGS sequence"/>
</dbReference>
<sequence>MLAYYQRYNDVDDDDDYECNNANDDDYMSDWYEPHQTETPPPTPPKVSSDMRRIVFPSPSPDVVWGYLSPKNPKCPYRSWYLIGPKNTYKLGASHYMDFCVTGSSIDAAHHCTIFWDGTNSEYAVHVVDYTEEVIGGNWGGTFINDVRLLPRIPSLLRPGDSIQFIGEDPMGTNEDLR</sequence>
<evidence type="ECO:0000313" key="3">
    <source>
        <dbReference type="EMBL" id="CCM03820.1"/>
    </source>
</evidence>
<name>J4GRY3_9APHY</name>